<protein>
    <submittedName>
        <fullName evidence="2">Transposase of ISCARN81, IS3 family IS3 group,ORFA</fullName>
    </submittedName>
</protein>
<gene>
    <name evidence="3" type="ORF">CARN6_1453</name>
    <name evidence="2" type="ORF">CARN6_2853</name>
</gene>
<reference evidence="2" key="1">
    <citation type="submission" date="2009-10" db="EMBL/GenBank/DDBJ databases">
        <title>Diversity of trophic interactions inside an arsenic-rich microbial ecosystem.</title>
        <authorList>
            <person name="Bertin P.N."/>
            <person name="Heinrich-Salmeron A."/>
            <person name="Pelletier E."/>
            <person name="Goulhen-Chollet F."/>
            <person name="Arsene-Ploetze F."/>
            <person name="Gallien S."/>
            <person name="Calteau A."/>
            <person name="Vallenet D."/>
            <person name="Casiot C."/>
            <person name="Chane-Woon-Ming B."/>
            <person name="Giloteaux L."/>
            <person name="Barakat M."/>
            <person name="Bonnefoy V."/>
            <person name="Bruneel O."/>
            <person name="Chandler M."/>
            <person name="Cleiss J."/>
            <person name="Duran R."/>
            <person name="Elbaz-Poulichet F."/>
            <person name="Fonknechten N."/>
            <person name="Lauga B."/>
            <person name="Mornico D."/>
            <person name="Ortet P."/>
            <person name="Schaeffer C."/>
            <person name="Siguier P."/>
            <person name="Alexander Thil Smith A."/>
            <person name="Van Dorsselaer A."/>
            <person name="Weissenbach J."/>
            <person name="Medigue C."/>
            <person name="Le Paslier D."/>
        </authorList>
    </citation>
    <scope>NUCLEOTIDE SEQUENCE</scope>
</reference>
<dbReference type="SUPFAM" id="SSF46689">
    <property type="entry name" value="Homeodomain-like"/>
    <property type="match status" value="1"/>
</dbReference>
<dbReference type="GO" id="GO:0004803">
    <property type="term" value="F:transposase activity"/>
    <property type="evidence" value="ECO:0007669"/>
    <property type="project" value="InterPro"/>
</dbReference>
<dbReference type="Pfam" id="PF01527">
    <property type="entry name" value="HTH_Tnp_1"/>
    <property type="match status" value="1"/>
</dbReference>
<evidence type="ECO:0000313" key="2">
    <source>
        <dbReference type="EMBL" id="CBI06732.1"/>
    </source>
</evidence>
<organism evidence="2">
    <name type="scientific">mine drainage metagenome</name>
    <dbReference type="NCBI Taxonomy" id="410659"/>
    <lineage>
        <taxon>unclassified sequences</taxon>
        <taxon>metagenomes</taxon>
        <taxon>ecological metagenomes</taxon>
    </lineage>
</organism>
<proteinExistence type="predicted"/>
<comment type="caution">
    <text evidence="2">The sequence shown here is derived from an EMBL/GenBank/DDBJ whole genome shotgun (WGS) entry which is preliminary data.</text>
</comment>
<dbReference type="GO" id="GO:0003677">
    <property type="term" value="F:DNA binding"/>
    <property type="evidence" value="ECO:0007669"/>
    <property type="project" value="InterPro"/>
</dbReference>
<evidence type="ECO:0000256" key="1">
    <source>
        <dbReference type="SAM" id="MobiDB-lite"/>
    </source>
</evidence>
<dbReference type="InterPro" id="IPR051839">
    <property type="entry name" value="RD_transcriptional_regulator"/>
</dbReference>
<dbReference type="AlphaFoldDB" id="E6QHL8"/>
<dbReference type="InterPro" id="IPR009057">
    <property type="entry name" value="Homeodomain-like_sf"/>
</dbReference>
<dbReference type="PANTHER" id="PTHR33215:SF13">
    <property type="entry name" value="PROTEIN DISTAL ANTENNA"/>
    <property type="match status" value="1"/>
</dbReference>
<accession>E6QHL8</accession>
<evidence type="ECO:0000313" key="3">
    <source>
        <dbReference type="EMBL" id="CBI08029.1"/>
    </source>
</evidence>
<dbReference type="InterPro" id="IPR002514">
    <property type="entry name" value="Transposase_8"/>
</dbReference>
<dbReference type="GO" id="GO:0006313">
    <property type="term" value="P:DNA transposition"/>
    <property type="evidence" value="ECO:0007669"/>
    <property type="project" value="InterPro"/>
</dbReference>
<dbReference type="EMBL" id="CABQ01000176">
    <property type="protein sequence ID" value="CBI08029.1"/>
    <property type="molecule type" value="Genomic_DNA"/>
</dbReference>
<feature type="region of interest" description="Disordered" evidence="1">
    <location>
        <begin position="196"/>
        <end position="223"/>
    </location>
</feature>
<dbReference type="Gene3D" id="1.10.10.60">
    <property type="entry name" value="Homeodomain-like"/>
    <property type="match status" value="1"/>
</dbReference>
<name>E6QHL8_9ZZZZ</name>
<dbReference type="PANTHER" id="PTHR33215">
    <property type="entry name" value="PROTEIN DISTAL ANTENNA"/>
    <property type="match status" value="1"/>
</dbReference>
<sequence length="223" mass="23918">MRNGKRGRYTLEFKQEAVRLVELGQSIAETGRSLGVVEQTLSNWVKARREGKLKEVSGKSGVTAEQKEISRLRAELARVKMERDILHPTDEDLSAGTPVWEKRRHTLQRARSEVCLHRTPSASLADLCAVPGAQGKRLRFSSTPVSTAADRASSAFDGCGAAGAHQRSVCGASRCLRLAAHLAGVGEARHTRGQAAGAAADAAARHSCPQQAALPGNDHRQPT</sequence>
<dbReference type="EMBL" id="CABQ01000014">
    <property type="protein sequence ID" value="CBI06732.1"/>
    <property type="molecule type" value="Genomic_DNA"/>
</dbReference>